<comment type="caution">
    <text evidence="1">The sequence shown here is derived from an EMBL/GenBank/DDBJ whole genome shotgun (WGS) entry which is preliminary data.</text>
</comment>
<protein>
    <recommendedName>
        <fullName evidence="3">CopZ zinc binding domain-containing protein</fullName>
    </recommendedName>
</protein>
<dbReference type="EMBL" id="JAUSVF010000003">
    <property type="protein sequence ID" value="MDQ0322987.1"/>
    <property type="molecule type" value="Genomic_DNA"/>
</dbReference>
<name>A0ABU0C1K4_9HYPH</name>
<evidence type="ECO:0000313" key="1">
    <source>
        <dbReference type="EMBL" id="MDQ0322987.1"/>
    </source>
</evidence>
<keyword evidence="2" id="KW-1185">Reference proteome</keyword>
<dbReference type="Proteomes" id="UP001230207">
    <property type="component" value="Unassembled WGS sequence"/>
</dbReference>
<sequence length="87" mass="10024">MSLLTLREFRSPIITAECRACDRYIELDRKTLVRQYGASIRFVELRRRLAVGCEKMICADGEDRCQTRFPCLLEANLTFEGSSSDDL</sequence>
<organism evidence="1 2">
    <name type="scientific">Pararhizobium capsulatum DSM 1112</name>
    <dbReference type="NCBI Taxonomy" id="1121113"/>
    <lineage>
        <taxon>Bacteria</taxon>
        <taxon>Pseudomonadati</taxon>
        <taxon>Pseudomonadota</taxon>
        <taxon>Alphaproteobacteria</taxon>
        <taxon>Hyphomicrobiales</taxon>
        <taxon>Rhizobiaceae</taxon>
        <taxon>Rhizobium/Agrobacterium group</taxon>
        <taxon>Pararhizobium</taxon>
    </lineage>
</organism>
<reference evidence="1 2" key="1">
    <citation type="submission" date="2023-07" db="EMBL/GenBank/DDBJ databases">
        <title>Genomic Encyclopedia of Type Strains, Phase IV (KMG-IV): sequencing the most valuable type-strain genomes for metagenomic binning, comparative biology and taxonomic classification.</title>
        <authorList>
            <person name="Goeker M."/>
        </authorList>
    </citation>
    <scope>NUCLEOTIDE SEQUENCE [LARGE SCALE GENOMIC DNA]</scope>
    <source>
        <strain evidence="1 2">DSM 1112</strain>
    </source>
</reference>
<accession>A0ABU0C1K4</accession>
<gene>
    <name evidence="1" type="ORF">QO002_005193</name>
</gene>
<proteinExistence type="predicted"/>
<evidence type="ECO:0008006" key="3">
    <source>
        <dbReference type="Google" id="ProtNLM"/>
    </source>
</evidence>
<evidence type="ECO:0000313" key="2">
    <source>
        <dbReference type="Proteomes" id="UP001230207"/>
    </source>
</evidence>